<keyword evidence="6" id="KW-0732">Signal</keyword>
<dbReference type="RefSeq" id="WP_246535500.1">
    <property type="nucleotide sequence ID" value="NZ_BAAAHS010000218.1"/>
</dbReference>
<evidence type="ECO:0000259" key="7">
    <source>
        <dbReference type="PROSITE" id="PS50059"/>
    </source>
</evidence>
<sequence>MSTPLFLRPGRRTAAVSAALLLSVSLAACGSDEGEGGATGFDAVEISGEVGSAPEVAFDGEMNVDGTETETLAEGDGAELAAGDSVIVNYWIGNGFTGEPVDDSFDDKTSGALVTLGAEPQQPQTIDQVASAAASRLVEAGTTVGSRIATVGTAPEVLGLPGVPELGIGNLDPVVLVVDLVEQPLEGPEGQDVQDVPSWVPELVERDGVPTGWDFQGTPEPTDQLRSATLVEGEGPEVEKGDLLVANYLGQVYGGDEPFDESYSGEPVGFGIGLGQVIEGWDEALVGQTVGSRVVLAIPPAQGYGEQGSPQAGIEGDDTLYFVVDVLGAA</sequence>
<dbReference type="PANTHER" id="PTHR45779">
    <property type="entry name" value="PEPTIDYLPROLYL ISOMERASE"/>
    <property type="match status" value="1"/>
</dbReference>
<name>A0ABX8EHL9_9ACTN</name>
<keyword evidence="3 5" id="KW-0697">Rotamase</keyword>
<keyword evidence="9" id="KW-1185">Reference proteome</keyword>
<dbReference type="InterPro" id="IPR044609">
    <property type="entry name" value="FKBP2/11"/>
</dbReference>
<evidence type="ECO:0000256" key="6">
    <source>
        <dbReference type="SAM" id="SignalP"/>
    </source>
</evidence>
<evidence type="ECO:0000256" key="3">
    <source>
        <dbReference type="ARBA" id="ARBA00023110"/>
    </source>
</evidence>
<evidence type="ECO:0000256" key="5">
    <source>
        <dbReference type="PROSITE-ProRule" id="PRU00277"/>
    </source>
</evidence>
<evidence type="ECO:0000256" key="1">
    <source>
        <dbReference type="ARBA" id="ARBA00000971"/>
    </source>
</evidence>
<dbReference type="EC" id="5.2.1.8" evidence="2 5"/>
<dbReference type="InterPro" id="IPR001179">
    <property type="entry name" value="PPIase_FKBP_dom"/>
</dbReference>
<organism evidence="8 9">
    <name type="scientific">Nocardioides aquaticus</name>
    <dbReference type="NCBI Taxonomy" id="160826"/>
    <lineage>
        <taxon>Bacteria</taxon>
        <taxon>Bacillati</taxon>
        <taxon>Actinomycetota</taxon>
        <taxon>Actinomycetes</taxon>
        <taxon>Propionibacteriales</taxon>
        <taxon>Nocardioidaceae</taxon>
        <taxon>Nocardioides</taxon>
    </lineage>
</organism>
<accession>A0ABX8EHL9</accession>
<proteinExistence type="predicted"/>
<keyword evidence="4 5" id="KW-0413">Isomerase</keyword>
<comment type="catalytic activity">
    <reaction evidence="1 5">
        <text>[protein]-peptidylproline (omega=180) = [protein]-peptidylproline (omega=0)</text>
        <dbReference type="Rhea" id="RHEA:16237"/>
        <dbReference type="Rhea" id="RHEA-COMP:10747"/>
        <dbReference type="Rhea" id="RHEA-COMP:10748"/>
        <dbReference type="ChEBI" id="CHEBI:83833"/>
        <dbReference type="ChEBI" id="CHEBI:83834"/>
        <dbReference type="EC" id="5.2.1.8"/>
    </reaction>
</comment>
<evidence type="ECO:0000256" key="4">
    <source>
        <dbReference type="ARBA" id="ARBA00023235"/>
    </source>
</evidence>
<feature type="signal peptide" evidence="6">
    <location>
        <begin position="1"/>
        <end position="30"/>
    </location>
</feature>
<dbReference type="Pfam" id="PF00254">
    <property type="entry name" value="FKBP_C"/>
    <property type="match status" value="1"/>
</dbReference>
<evidence type="ECO:0000313" key="8">
    <source>
        <dbReference type="EMBL" id="QVT80009.1"/>
    </source>
</evidence>
<protein>
    <recommendedName>
        <fullName evidence="2 5">peptidylprolyl isomerase</fullName>
        <ecNumber evidence="2 5">5.2.1.8</ecNumber>
    </recommendedName>
</protein>
<reference evidence="8 9" key="1">
    <citation type="submission" date="2021-05" db="EMBL/GenBank/DDBJ databases">
        <title>Complete genome of Nocardioides aquaticus KCTC 9944T isolated from meromictic and hypersaline Ekho Lake, Antarctica.</title>
        <authorList>
            <person name="Hwang K."/>
            <person name="Kim K.M."/>
            <person name="Choe H."/>
        </authorList>
    </citation>
    <scope>NUCLEOTIDE SEQUENCE [LARGE SCALE GENOMIC DNA]</scope>
    <source>
        <strain evidence="8 9">KCTC 9944</strain>
    </source>
</reference>
<dbReference type="GO" id="GO:0003755">
    <property type="term" value="F:peptidyl-prolyl cis-trans isomerase activity"/>
    <property type="evidence" value="ECO:0007669"/>
    <property type="project" value="UniProtKB-EC"/>
</dbReference>
<evidence type="ECO:0000313" key="9">
    <source>
        <dbReference type="Proteomes" id="UP000679307"/>
    </source>
</evidence>
<gene>
    <name evidence="8" type="primary">fkbP_2</name>
    <name evidence="8" type="ORF">ENKNEFLB_02399</name>
</gene>
<evidence type="ECO:0000256" key="2">
    <source>
        <dbReference type="ARBA" id="ARBA00013194"/>
    </source>
</evidence>
<feature type="domain" description="PPIase FKBP-type" evidence="7">
    <location>
        <begin position="241"/>
        <end position="330"/>
    </location>
</feature>
<dbReference type="PROSITE" id="PS50059">
    <property type="entry name" value="FKBP_PPIASE"/>
    <property type="match status" value="1"/>
</dbReference>
<dbReference type="PANTHER" id="PTHR45779:SF7">
    <property type="entry name" value="PEPTIDYLPROLYL ISOMERASE"/>
    <property type="match status" value="1"/>
</dbReference>
<feature type="chain" id="PRO_5046287032" description="peptidylprolyl isomerase" evidence="6">
    <location>
        <begin position="31"/>
        <end position="330"/>
    </location>
</feature>
<dbReference type="EMBL" id="CP075371">
    <property type="protein sequence ID" value="QVT80009.1"/>
    <property type="molecule type" value="Genomic_DNA"/>
</dbReference>
<dbReference type="Proteomes" id="UP000679307">
    <property type="component" value="Chromosome"/>
</dbReference>